<dbReference type="InterPro" id="IPR000215">
    <property type="entry name" value="Serpin_fam"/>
</dbReference>
<dbReference type="PANTHER" id="PTHR11461">
    <property type="entry name" value="SERINE PROTEASE INHIBITOR, SERPIN"/>
    <property type="match status" value="1"/>
</dbReference>
<name>A0AAV2GD29_9ROSI</name>
<dbReference type="Proteomes" id="UP001497516">
    <property type="component" value="Chromosome 8"/>
</dbReference>
<evidence type="ECO:0000313" key="3">
    <source>
        <dbReference type="Proteomes" id="UP001497516"/>
    </source>
</evidence>
<accession>A0AAV2GD29</accession>
<protein>
    <recommendedName>
        <fullName evidence="1">Serpin domain-containing protein</fullName>
    </recommendedName>
</protein>
<proteinExistence type="predicted"/>
<dbReference type="Gene3D" id="6.20.40.10">
    <property type="match status" value="1"/>
</dbReference>
<sequence>MFHKAFVEVNEEGTEAAASTAPRFIRQCGRRNPPSFVADHAFMFTIVEERSGIVLFLGAVVNPSPLSDEECGTLMHMDKKPRCQ</sequence>
<dbReference type="InterPro" id="IPR036186">
    <property type="entry name" value="Serpin_sf"/>
</dbReference>
<evidence type="ECO:0000259" key="1">
    <source>
        <dbReference type="Pfam" id="PF00079"/>
    </source>
</evidence>
<dbReference type="PANTHER" id="PTHR11461:SF340">
    <property type="entry name" value="SERPIN DOMAIN-CONTAINING PROTEIN"/>
    <property type="match status" value="1"/>
</dbReference>
<dbReference type="AlphaFoldDB" id="A0AAV2GD29"/>
<organism evidence="2 3">
    <name type="scientific">Linum trigynum</name>
    <dbReference type="NCBI Taxonomy" id="586398"/>
    <lineage>
        <taxon>Eukaryota</taxon>
        <taxon>Viridiplantae</taxon>
        <taxon>Streptophyta</taxon>
        <taxon>Embryophyta</taxon>
        <taxon>Tracheophyta</taxon>
        <taxon>Spermatophyta</taxon>
        <taxon>Magnoliopsida</taxon>
        <taxon>eudicotyledons</taxon>
        <taxon>Gunneridae</taxon>
        <taxon>Pentapetalae</taxon>
        <taxon>rosids</taxon>
        <taxon>fabids</taxon>
        <taxon>Malpighiales</taxon>
        <taxon>Linaceae</taxon>
        <taxon>Linum</taxon>
    </lineage>
</organism>
<dbReference type="GO" id="GO:0005615">
    <property type="term" value="C:extracellular space"/>
    <property type="evidence" value="ECO:0007669"/>
    <property type="project" value="InterPro"/>
</dbReference>
<dbReference type="EMBL" id="OZ034821">
    <property type="protein sequence ID" value="CAL1408554.1"/>
    <property type="molecule type" value="Genomic_DNA"/>
</dbReference>
<reference evidence="2 3" key="1">
    <citation type="submission" date="2024-04" db="EMBL/GenBank/DDBJ databases">
        <authorList>
            <person name="Fracassetti M."/>
        </authorList>
    </citation>
    <scope>NUCLEOTIDE SEQUENCE [LARGE SCALE GENOMIC DNA]</scope>
</reference>
<dbReference type="InterPro" id="IPR023796">
    <property type="entry name" value="Serpin_dom"/>
</dbReference>
<dbReference type="Gene3D" id="2.10.310.10">
    <property type="entry name" value="Serpins superfamily"/>
    <property type="match status" value="1"/>
</dbReference>
<dbReference type="Pfam" id="PF00079">
    <property type="entry name" value="Serpin"/>
    <property type="match status" value="1"/>
</dbReference>
<gene>
    <name evidence="2" type="ORF">LTRI10_LOCUS48137</name>
</gene>
<dbReference type="GO" id="GO:0004867">
    <property type="term" value="F:serine-type endopeptidase inhibitor activity"/>
    <property type="evidence" value="ECO:0007669"/>
    <property type="project" value="InterPro"/>
</dbReference>
<feature type="domain" description="Serpin" evidence="1">
    <location>
        <begin position="1"/>
        <end position="63"/>
    </location>
</feature>
<evidence type="ECO:0000313" key="2">
    <source>
        <dbReference type="EMBL" id="CAL1408554.1"/>
    </source>
</evidence>
<dbReference type="SUPFAM" id="SSF56574">
    <property type="entry name" value="Serpins"/>
    <property type="match status" value="1"/>
</dbReference>
<keyword evidence="3" id="KW-1185">Reference proteome</keyword>